<protein>
    <submittedName>
        <fullName evidence="1">Uncharacterized protein</fullName>
    </submittedName>
</protein>
<dbReference type="AlphaFoldDB" id="A0A419T8P3"/>
<dbReference type="Proteomes" id="UP000284177">
    <property type="component" value="Unassembled WGS sequence"/>
</dbReference>
<keyword evidence="2" id="KW-1185">Reference proteome</keyword>
<reference evidence="1 2" key="1">
    <citation type="submission" date="2016-08" db="EMBL/GenBank/DDBJ databases">
        <title>Novel Firmicutes and Novel Genomes.</title>
        <authorList>
            <person name="Poppleton D.I."/>
            <person name="Gribaldo S."/>
        </authorList>
    </citation>
    <scope>NUCLEOTIDE SEQUENCE [LARGE SCALE GENOMIC DNA]</scope>
    <source>
        <strain evidence="1 2">CTT3</strain>
    </source>
</reference>
<dbReference type="RefSeq" id="WP_120167501.1">
    <property type="nucleotide sequence ID" value="NZ_MCIB01000004.1"/>
</dbReference>
<accession>A0A419T8P3</accession>
<comment type="caution">
    <text evidence="1">The sequence shown here is derived from an EMBL/GenBank/DDBJ whole genome shotgun (WGS) entry which is preliminary data.</text>
</comment>
<proteinExistence type="predicted"/>
<gene>
    <name evidence="1" type="ORF">BET03_08565</name>
</gene>
<evidence type="ECO:0000313" key="1">
    <source>
        <dbReference type="EMBL" id="RKD33768.1"/>
    </source>
</evidence>
<dbReference type="OrthoDB" id="1953084at2"/>
<evidence type="ECO:0000313" key="2">
    <source>
        <dbReference type="Proteomes" id="UP000284177"/>
    </source>
</evidence>
<name>A0A419T8P3_9FIRM</name>
<sequence length="128" mass="15181">MGKIKFKYPMMLFAKCECSKQVPIEEMEVEEKSDDKAKLRYKVKCSLCGKNIDKTLNLTEDEKEFTDLMNVFKVIPSIKDELAIIKLDTVKGRMKDKEIFLYGDYSHLRFWDNVVQKDLIKIPYERKE</sequence>
<dbReference type="EMBL" id="MCIB01000004">
    <property type="protein sequence ID" value="RKD33768.1"/>
    <property type="molecule type" value="Genomic_DNA"/>
</dbReference>
<organism evidence="1 2">
    <name type="scientific">Thermohalobacter berrensis</name>
    <dbReference type="NCBI Taxonomy" id="99594"/>
    <lineage>
        <taxon>Bacteria</taxon>
        <taxon>Bacillati</taxon>
        <taxon>Bacillota</taxon>
        <taxon>Tissierellia</taxon>
        <taxon>Tissierellales</taxon>
        <taxon>Thermohalobacteraceae</taxon>
        <taxon>Thermohalobacter</taxon>
    </lineage>
</organism>